<protein>
    <submittedName>
        <fullName evidence="2">Uncharacterized protein</fullName>
    </submittedName>
</protein>
<dbReference type="RefSeq" id="WP_158102338.1">
    <property type="nucleotide sequence ID" value="NZ_BJMM01000051.1"/>
</dbReference>
<dbReference type="AlphaFoldDB" id="A0A4Y3R759"/>
<gene>
    <name evidence="2" type="ORF">SCA03_60030</name>
</gene>
<evidence type="ECO:0000313" key="2">
    <source>
        <dbReference type="EMBL" id="GEB53452.1"/>
    </source>
</evidence>
<accession>A0A4Y3R759</accession>
<name>A0A4Y3R759_STRCI</name>
<proteinExistence type="predicted"/>
<sequence length="50" mass="5088">MSAPAVGEIRAVPVPGTCGAVTEQLTRGESGRPLRLLSREGAPATEPSDV</sequence>
<evidence type="ECO:0000256" key="1">
    <source>
        <dbReference type="SAM" id="MobiDB-lite"/>
    </source>
</evidence>
<organism evidence="2 3">
    <name type="scientific">Streptomyces cacaoi</name>
    <dbReference type="NCBI Taxonomy" id="1898"/>
    <lineage>
        <taxon>Bacteria</taxon>
        <taxon>Bacillati</taxon>
        <taxon>Actinomycetota</taxon>
        <taxon>Actinomycetes</taxon>
        <taxon>Kitasatosporales</taxon>
        <taxon>Streptomycetaceae</taxon>
        <taxon>Streptomyces</taxon>
    </lineage>
</organism>
<evidence type="ECO:0000313" key="3">
    <source>
        <dbReference type="Proteomes" id="UP000319210"/>
    </source>
</evidence>
<reference evidence="2 3" key="1">
    <citation type="submission" date="2019-06" db="EMBL/GenBank/DDBJ databases">
        <title>Whole genome shotgun sequence of Streptomyces cacaoi subsp. cacaoi NBRC 12748.</title>
        <authorList>
            <person name="Hosoyama A."/>
            <person name="Uohara A."/>
            <person name="Ohji S."/>
            <person name="Ichikawa N."/>
        </authorList>
    </citation>
    <scope>NUCLEOTIDE SEQUENCE [LARGE SCALE GENOMIC DNA]</scope>
    <source>
        <strain evidence="2 3">NBRC 12748</strain>
    </source>
</reference>
<dbReference type="Proteomes" id="UP000319210">
    <property type="component" value="Unassembled WGS sequence"/>
</dbReference>
<feature type="region of interest" description="Disordered" evidence="1">
    <location>
        <begin position="20"/>
        <end position="50"/>
    </location>
</feature>
<keyword evidence="3" id="KW-1185">Reference proteome</keyword>
<comment type="caution">
    <text evidence="2">The sequence shown here is derived from an EMBL/GenBank/DDBJ whole genome shotgun (WGS) entry which is preliminary data.</text>
</comment>
<dbReference type="EMBL" id="BJMM01000051">
    <property type="protein sequence ID" value="GEB53452.1"/>
    <property type="molecule type" value="Genomic_DNA"/>
</dbReference>